<dbReference type="EMBL" id="KI440854">
    <property type="protein sequence ID" value="ERS95440.1"/>
    <property type="molecule type" value="Genomic_DNA"/>
</dbReference>
<evidence type="ECO:0000313" key="4">
    <source>
        <dbReference type="Proteomes" id="UP000018087"/>
    </source>
</evidence>
<sequence>MQRTLDKTRKQIVKKKGPLGTVHEGSRDSRRLRKALARDGRLGKLATSRKMHEQSFAVDRAGFFQDSVRETGIDVFDADQFMAVVKSFVHQYDEEMDALKRTRRPGRPASTREDALKVKMTALEKEFQNGFLAPDLTSKDNVSALERWDGSWLQLNSLSWVRINEAGAVRPATFPPNKD</sequence>
<dbReference type="Gene3D" id="1.20.1440.170">
    <property type="entry name" value="Translation machinery-associated protein 16-like"/>
    <property type="match status" value="1"/>
</dbReference>
<evidence type="ECO:0000313" key="3">
    <source>
        <dbReference type="EMBL" id="ERS95440.1"/>
    </source>
</evidence>
<dbReference type="PANTHER" id="PTHR13349">
    <property type="entry name" value="TRANSLATION MACHINERY-ASSOCIATED PROTEIN 16"/>
    <property type="match status" value="1"/>
</dbReference>
<dbReference type="HOGENOM" id="CLU_106785_1_0_1"/>
<dbReference type="InterPro" id="IPR021346">
    <property type="entry name" value="Tma16"/>
</dbReference>
<dbReference type="InterPro" id="IPR038356">
    <property type="entry name" value="Tma16_sf"/>
</dbReference>
<dbReference type="OrthoDB" id="270284at2759"/>
<keyword evidence="4" id="KW-1185">Reference proteome</keyword>
<organism evidence="3 4">
    <name type="scientific">Sporothrix schenckii (strain ATCC 58251 / de Perez 2211183)</name>
    <name type="common">Rose-picker's disease fungus</name>
    <dbReference type="NCBI Taxonomy" id="1391915"/>
    <lineage>
        <taxon>Eukaryota</taxon>
        <taxon>Fungi</taxon>
        <taxon>Dikarya</taxon>
        <taxon>Ascomycota</taxon>
        <taxon>Pezizomycotina</taxon>
        <taxon>Sordariomycetes</taxon>
        <taxon>Sordariomycetidae</taxon>
        <taxon>Ophiostomatales</taxon>
        <taxon>Ophiostomataceae</taxon>
        <taxon>Sporothrix</taxon>
    </lineage>
</organism>
<dbReference type="Pfam" id="PF11176">
    <property type="entry name" value="Tma16"/>
    <property type="match status" value="1"/>
</dbReference>
<dbReference type="PANTHER" id="PTHR13349:SF2">
    <property type="entry name" value="TRANSLATION MACHINERY-ASSOCIATED PROTEIN 16"/>
    <property type="match status" value="1"/>
</dbReference>
<comment type="similarity">
    <text evidence="1">Belongs to the TMA16 family.</text>
</comment>
<dbReference type="Proteomes" id="UP000018087">
    <property type="component" value="Unassembled WGS sequence"/>
</dbReference>
<evidence type="ECO:0008006" key="5">
    <source>
        <dbReference type="Google" id="ProtNLM"/>
    </source>
</evidence>
<proteinExistence type="inferred from homology"/>
<feature type="region of interest" description="Disordered" evidence="2">
    <location>
        <begin position="1"/>
        <end position="30"/>
    </location>
</feature>
<dbReference type="GO" id="GO:0005634">
    <property type="term" value="C:nucleus"/>
    <property type="evidence" value="ECO:0007669"/>
    <property type="project" value="TreeGrafter"/>
</dbReference>
<dbReference type="AlphaFoldDB" id="U7PLS0"/>
<name>U7PLS0_SPOS1</name>
<dbReference type="eggNOG" id="ENOG502RY79">
    <property type="taxonomic scope" value="Eukaryota"/>
</dbReference>
<protein>
    <recommendedName>
        <fullName evidence="5">Translation machinery-associated protein 16</fullName>
    </recommendedName>
</protein>
<reference evidence="4" key="1">
    <citation type="journal article" date="2014" name="Genome Announc.">
        <title>Genome sequence of the pathogenic fungus Sporothrix schenckii (ATCC 58251).</title>
        <authorList>
            <person name="Cuomo C.A."/>
            <person name="Rodriguez-Del Valle N."/>
            <person name="Perez-Sanchez L."/>
            <person name="Abouelleil A."/>
            <person name="Goldberg J."/>
            <person name="Young S."/>
            <person name="Zeng Q."/>
            <person name="Birren B.W."/>
        </authorList>
    </citation>
    <scope>NUCLEOTIDE SEQUENCE [LARGE SCALE GENOMIC DNA]</scope>
    <source>
        <strain evidence="4">ATCC 58251 / de Perez 2211183</strain>
    </source>
</reference>
<gene>
    <name evidence="3" type="ORF">HMPREF1624_08318</name>
</gene>
<accession>U7PLS0</accession>
<dbReference type="STRING" id="1391915.U7PLS0"/>
<evidence type="ECO:0000256" key="2">
    <source>
        <dbReference type="SAM" id="MobiDB-lite"/>
    </source>
</evidence>
<evidence type="ECO:0000256" key="1">
    <source>
        <dbReference type="ARBA" id="ARBA00034127"/>
    </source>
</evidence>